<evidence type="ECO:0000256" key="4">
    <source>
        <dbReference type="ARBA" id="ARBA00022679"/>
    </source>
</evidence>
<dbReference type="Gene3D" id="2.40.440.10">
    <property type="entry name" value="L,D-transpeptidase catalytic domain-like"/>
    <property type="match status" value="1"/>
</dbReference>
<dbReference type="Pfam" id="PF03734">
    <property type="entry name" value="YkuD"/>
    <property type="match status" value="1"/>
</dbReference>
<dbReference type="Gene3D" id="3.10.350.10">
    <property type="entry name" value="LysM domain"/>
    <property type="match status" value="1"/>
</dbReference>
<evidence type="ECO:0000256" key="2">
    <source>
        <dbReference type="ARBA" id="ARBA00005992"/>
    </source>
</evidence>
<keyword evidence="4" id="KW-0808">Transferase</keyword>
<dbReference type="PANTHER" id="PTHR30582:SF24">
    <property type="entry name" value="L,D-TRANSPEPTIDASE ERFK_SRFK-RELATED"/>
    <property type="match status" value="1"/>
</dbReference>
<dbReference type="InterPro" id="IPR018392">
    <property type="entry name" value="LysM"/>
</dbReference>
<evidence type="ECO:0000256" key="5">
    <source>
        <dbReference type="ARBA" id="ARBA00022801"/>
    </source>
</evidence>
<accession>A0ABR8QN28</accession>
<evidence type="ECO:0000313" key="13">
    <source>
        <dbReference type="Proteomes" id="UP000657931"/>
    </source>
</evidence>
<organism evidence="12 13">
    <name type="scientific">Cytobacillus stercorigallinarum</name>
    <dbReference type="NCBI Taxonomy" id="2762240"/>
    <lineage>
        <taxon>Bacteria</taxon>
        <taxon>Bacillati</taxon>
        <taxon>Bacillota</taxon>
        <taxon>Bacilli</taxon>
        <taxon>Bacillales</taxon>
        <taxon>Bacillaceae</taxon>
        <taxon>Cytobacillus</taxon>
    </lineage>
</organism>
<dbReference type="CDD" id="cd00118">
    <property type="entry name" value="LysM"/>
    <property type="match status" value="1"/>
</dbReference>
<keyword evidence="13" id="KW-1185">Reference proteome</keyword>
<keyword evidence="6 9" id="KW-0133">Cell shape</keyword>
<feature type="active site" description="Nucleophile" evidence="9">
    <location>
        <position position="140"/>
    </location>
</feature>
<dbReference type="RefSeq" id="WP_191812557.1">
    <property type="nucleotide sequence ID" value="NZ_JACSQT010000002.1"/>
</dbReference>
<dbReference type="Proteomes" id="UP000657931">
    <property type="component" value="Unassembled WGS sequence"/>
</dbReference>
<dbReference type="SMART" id="SM00257">
    <property type="entry name" value="LysM"/>
    <property type="match status" value="1"/>
</dbReference>
<comment type="caution">
    <text evidence="12">The sequence shown here is derived from an EMBL/GenBank/DDBJ whole genome shotgun (WGS) entry which is preliminary data.</text>
</comment>
<dbReference type="PROSITE" id="PS51782">
    <property type="entry name" value="LYSM"/>
    <property type="match status" value="1"/>
</dbReference>
<dbReference type="PANTHER" id="PTHR30582">
    <property type="entry name" value="L,D-TRANSPEPTIDASE"/>
    <property type="match status" value="1"/>
</dbReference>
<dbReference type="InterPro" id="IPR005490">
    <property type="entry name" value="LD_TPept_cat_dom"/>
</dbReference>
<evidence type="ECO:0000256" key="6">
    <source>
        <dbReference type="ARBA" id="ARBA00022960"/>
    </source>
</evidence>
<evidence type="ECO:0000256" key="1">
    <source>
        <dbReference type="ARBA" id="ARBA00004752"/>
    </source>
</evidence>
<reference evidence="12 13" key="1">
    <citation type="submission" date="2020-08" db="EMBL/GenBank/DDBJ databases">
        <title>A Genomic Blueprint of the Chicken Gut Microbiome.</title>
        <authorList>
            <person name="Gilroy R."/>
            <person name="Ravi A."/>
            <person name="Getino M."/>
            <person name="Pursley I."/>
            <person name="Horton D.L."/>
            <person name="Alikhan N.-F."/>
            <person name="Baker D."/>
            <person name="Gharbi K."/>
            <person name="Hall N."/>
            <person name="Watson M."/>
            <person name="Adriaenssens E.M."/>
            <person name="Foster-Nyarko E."/>
            <person name="Jarju S."/>
            <person name="Secka A."/>
            <person name="Antonio M."/>
            <person name="Oren A."/>
            <person name="Chaudhuri R."/>
            <person name="La Ragione R.M."/>
            <person name="Hildebrand F."/>
            <person name="Pallen M.J."/>
        </authorList>
    </citation>
    <scope>NUCLEOTIDE SEQUENCE [LARGE SCALE GENOMIC DNA]</scope>
    <source>
        <strain evidence="12 13">Sa5YUA1</strain>
    </source>
</reference>
<evidence type="ECO:0000313" key="12">
    <source>
        <dbReference type="EMBL" id="MBD7936908.1"/>
    </source>
</evidence>
<gene>
    <name evidence="12" type="ORF">H9655_07680</name>
</gene>
<evidence type="ECO:0000256" key="3">
    <source>
        <dbReference type="ARBA" id="ARBA00022676"/>
    </source>
</evidence>
<keyword evidence="5" id="KW-0378">Hydrolase</keyword>
<dbReference type="EMBL" id="JACSQT010000002">
    <property type="protein sequence ID" value="MBD7936908.1"/>
    <property type="molecule type" value="Genomic_DNA"/>
</dbReference>
<dbReference type="CDD" id="cd16913">
    <property type="entry name" value="YkuD_like"/>
    <property type="match status" value="1"/>
</dbReference>
<dbReference type="PROSITE" id="PS52029">
    <property type="entry name" value="LD_TPASE"/>
    <property type="match status" value="1"/>
</dbReference>
<evidence type="ECO:0000259" key="11">
    <source>
        <dbReference type="PROSITE" id="PS52029"/>
    </source>
</evidence>
<sequence length="164" mass="17854">MYHIVQPGESMQLIAANYRIPYHQLLLANPAIVNPSLIYIGQQIVIPGLPNSSDIPYSIVVSKEKRTLSLYNNRQLVKTYPIAIGKMLTTTPVGQFVIVNREPNPGGPFGAIWLSLSKKGYGIHGTNDPSSIGKAVSKGCIRMHNKDVLELASFVPNGTSVLIT</sequence>
<dbReference type="InterPro" id="IPR050979">
    <property type="entry name" value="LD-transpeptidase"/>
</dbReference>
<dbReference type="SUPFAM" id="SSF54106">
    <property type="entry name" value="LysM domain"/>
    <property type="match status" value="1"/>
</dbReference>
<proteinExistence type="inferred from homology"/>
<dbReference type="InterPro" id="IPR036779">
    <property type="entry name" value="LysM_dom_sf"/>
</dbReference>
<evidence type="ECO:0000256" key="7">
    <source>
        <dbReference type="ARBA" id="ARBA00022984"/>
    </source>
</evidence>
<keyword evidence="8 9" id="KW-0961">Cell wall biogenesis/degradation</keyword>
<feature type="active site" description="Proton donor/acceptor" evidence="9">
    <location>
        <position position="124"/>
    </location>
</feature>
<evidence type="ECO:0000256" key="8">
    <source>
        <dbReference type="ARBA" id="ARBA00023316"/>
    </source>
</evidence>
<dbReference type="SUPFAM" id="SSF141523">
    <property type="entry name" value="L,D-transpeptidase catalytic domain-like"/>
    <property type="match status" value="1"/>
</dbReference>
<evidence type="ECO:0000256" key="9">
    <source>
        <dbReference type="PROSITE-ProRule" id="PRU01373"/>
    </source>
</evidence>
<name>A0ABR8QN28_9BACI</name>
<keyword evidence="3" id="KW-0328">Glycosyltransferase</keyword>
<dbReference type="Pfam" id="PF01476">
    <property type="entry name" value="LysM"/>
    <property type="match status" value="1"/>
</dbReference>
<protein>
    <submittedName>
        <fullName evidence="12">L,D-transpeptidase family protein</fullName>
    </submittedName>
</protein>
<feature type="domain" description="L,D-TPase catalytic" evidence="11">
    <location>
        <begin position="57"/>
        <end position="164"/>
    </location>
</feature>
<keyword evidence="7 9" id="KW-0573">Peptidoglycan synthesis</keyword>
<feature type="domain" description="LysM" evidence="10">
    <location>
        <begin position="1"/>
        <end position="46"/>
    </location>
</feature>
<evidence type="ECO:0000259" key="10">
    <source>
        <dbReference type="PROSITE" id="PS51782"/>
    </source>
</evidence>
<dbReference type="InterPro" id="IPR038063">
    <property type="entry name" value="Transpep_catalytic_dom"/>
</dbReference>
<comment type="similarity">
    <text evidence="2">Belongs to the YkuD family.</text>
</comment>
<comment type="pathway">
    <text evidence="1 9">Cell wall biogenesis; peptidoglycan biosynthesis.</text>
</comment>